<feature type="transmembrane region" description="Helical" evidence="1">
    <location>
        <begin position="12"/>
        <end position="29"/>
    </location>
</feature>
<dbReference type="EMBL" id="JAJMLW010000004">
    <property type="protein sequence ID" value="MCI2242816.1"/>
    <property type="molecule type" value="Genomic_DNA"/>
</dbReference>
<evidence type="ECO:0000313" key="2">
    <source>
        <dbReference type="EMBL" id="MCI2242816.1"/>
    </source>
</evidence>
<comment type="caution">
    <text evidence="2">The sequence shown here is derived from an EMBL/GenBank/DDBJ whole genome shotgun (WGS) entry which is preliminary data.</text>
</comment>
<keyword evidence="1" id="KW-0472">Membrane</keyword>
<proteinExistence type="predicted"/>
<feature type="transmembrane region" description="Helical" evidence="1">
    <location>
        <begin position="92"/>
        <end position="113"/>
    </location>
</feature>
<sequence>MSNSILLYPESTLVYVVVVAACCLVAYLGEGHESRSYPAIIILILAVFVGLRSIDVGIDTGHFYNHFNSPLVFGVEPGFLWLMRFVSSLGATYSYVLIIAAAITYSCFVMRLWELRDKLSFPLGVFVLCSLYLPYTMNTFRQFIVLAVLFWASRYFFRREYAKYCVIVFACMLIHKTSIIALALLALIPFQLKELKGNARTLALLFSLSMPLLIVVAGFFLLNSGALSSYLKYLIEEETGRTGLMALIKLLFIFLAFSLSRGGGYRRSLLPDTISRFIAAIAIFGICLEPLNVISPYLDRAALYFSVYQIAFFAILYKNAPGRSREFIFAGIFVICAYALYASLASNGHGIMPYSMASPLILFGSEA</sequence>
<name>A0ABS9WIW0_9ACTN</name>
<protein>
    <submittedName>
        <fullName evidence="2">EpsG family protein</fullName>
    </submittedName>
</protein>
<accession>A0ABS9WIW0</accession>
<gene>
    <name evidence="2" type="ORF">LPT13_10715</name>
</gene>
<feature type="transmembrane region" description="Helical" evidence="1">
    <location>
        <begin position="301"/>
        <end position="320"/>
    </location>
</feature>
<evidence type="ECO:0000313" key="3">
    <source>
        <dbReference type="Proteomes" id="UP001430755"/>
    </source>
</evidence>
<organism evidence="2 3">
    <name type="scientific">Adlercreutzia faecimuris</name>
    <dbReference type="NCBI Taxonomy" id="2897341"/>
    <lineage>
        <taxon>Bacteria</taxon>
        <taxon>Bacillati</taxon>
        <taxon>Actinomycetota</taxon>
        <taxon>Coriobacteriia</taxon>
        <taxon>Eggerthellales</taxon>
        <taxon>Eggerthellaceae</taxon>
        <taxon>Adlercreutzia</taxon>
    </lineage>
</organism>
<feature type="transmembrane region" description="Helical" evidence="1">
    <location>
        <begin position="125"/>
        <end position="152"/>
    </location>
</feature>
<feature type="transmembrane region" description="Helical" evidence="1">
    <location>
        <begin position="164"/>
        <end position="190"/>
    </location>
</feature>
<dbReference type="InterPro" id="IPR049458">
    <property type="entry name" value="EpsG-like"/>
</dbReference>
<feature type="transmembrane region" description="Helical" evidence="1">
    <location>
        <begin position="36"/>
        <end position="54"/>
    </location>
</feature>
<keyword evidence="1" id="KW-1133">Transmembrane helix</keyword>
<feature type="transmembrane region" description="Helical" evidence="1">
    <location>
        <begin position="242"/>
        <end position="262"/>
    </location>
</feature>
<dbReference type="RefSeq" id="WP_242166353.1">
    <property type="nucleotide sequence ID" value="NZ_JAJMLW010000004.1"/>
</dbReference>
<keyword evidence="3" id="KW-1185">Reference proteome</keyword>
<dbReference type="Pfam" id="PF14897">
    <property type="entry name" value="EpsG"/>
    <property type="match status" value="1"/>
</dbReference>
<feature type="transmembrane region" description="Helical" evidence="1">
    <location>
        <begin position="202"/>
        <end position="222"/>
    </location>
</feature>
<feature type="transmembrane region" description="Helical" evidence="1">
    <location>
        <begin position="327"/>
        <end position="346"/>
    </location>
</feature>
<feature type="transmembrane region" description="Helical" evidence="1">
    <location>
        <begin position="274"/>
        <end position="295"/>
    </location>
</feature>
<reference evidence="2" key="1">
    <citation type="submission" date="2021-11" db="EMBL/GenBank/DDBJ databases">
        <title>A Novel Adlercreutzia Species, isolated from a Allomyrina dichotoma larva feces.</title>
        <authorList>
            <person name="Suh M.K."/>
        </authorList>
    </citation>
    <scope>NUCLEOTIDE SEQUENCE</scope>
    <source>
        <strain evidence="2">JBNU-10</strain>
    </source>
</reference>
<dbReference type="Proteomes" id="UP001430755">
    <property type="component" value="Unassembled WGS sequence"/>
</dbReference>
<evidence type="ECO:0000256" key="1">
    <source>
        <dbReference type="SAM" id="Phobius"/>
    </source>
</evidence>
<keyword evidence="1" id="KW-0812">Transmembrane</keyword>